<feature type="transmembrane region" description="Helical" evidence="7">
    <location>
        <begin position="317"/>
        <end position="338"/>
    </location>
</feature>
<dbReference type="PROSITE" id="PS50109">
    <property type="entry name" value="HIS_KIN"/>
    <property type="match status" value="1"/>
</dbReference>
<dbReference type="Pfam" id="PF00512">
    <property type="entry name" value="HisKA"/>
    <property type="match status" value="1"/>
</dbReference>
<feature type="transmembrane region" description="Helical" evidence="7">
    <location>
        <begin position="195"/>
        <end position="213"/>
    </location>
</feature>
<evidence type="ECO:0000313" key="10">
    <source>
        <dbReference type="Proteomes" id="UP000620266"/>
    </source>
</evidence>
<gene>
    <name evidence="9" type="ORF">GCM10007205_13500</name>
</gene>
<dbReference type="SUPFAM" id="SSF55874">
    <property type="entry name" value="ATPase domain of HSP90 chaperone/DNA topoisomerase II/histidine kinase"/>
    <property type="match status" value="1"/>
</dbReference>
<evidence type="ECO:0000256" key="1">
    <source>
        <dbReference type="ARBA" id="ARBA00000085"/>
    </source>
</evidence>
<evidence type="ECO:0000256" key="2">
    <source>
        <dbReference type="ARBA" id="ARBA00012438"/>
    </source>
</evidence>
<dbReference type="InterPro" id="IPR050351">
    <property type="entry name" value="BphY/WalK/GraS-like"/>
</dbReference>
<reference evidence="9" key="2">
    <citation type="submission" date="2020-09" db="EMBL/GenBank/DDBJ databases">
        <authorList>
            <person name="Sun Q."/>
            <person name="Sedlacek I."/>
        </authorList>
    </citation>
    <scope>NUCLEOTIDE SEQUENCE</scope>
    <source>
        <strain evidence="9">CCM 7086</strain>
    </source>
</reference>
<dbReference type="SMART" id="SM00387">
    <property type="entry name" value="HATPase_c"/>
    <property type="match status" value="1"/>
</dbReference>
<dbReference type="Pfam" id="PF07695">
    <property type="entry name" value="7TMR-DISM_7TM"/>
    <property type="match status" value="1"/>
</dbReference>
<dbReference type="Gene3D" id="3.30.565.10">
    <property type="entry name" value="Histidine kinase-like ATPase, C-terminal domain"/>
    <property type="match status" value="1"/>
</dbReference>
<dbReference type="Pfam" id="PF02518">
    <property type="entry name" value="HATPase_c"/>
    <property type="match status" value="1"/>
</dbReference>
<reference evidence="9" key="1">
    <citation type="journal article" date="2014" name="Int. J. Syst. Evol. Microbiol.">
        <title>Complete genome sequence of Corynebacterium casei LMG S-19264T (=DSM 44701T), isolated from a smear-ripened cheese.</title>
        <authorList>
            <consortium name="US DOE Joint Genome Institute (JGI-PGF)"/>
            <person name="Walter F."/>
            <person name="Albersmeier A."/>
            <person name="Kalinowski J."/>
            <person name="Ruckert C."/>
        </authorList>
    </citation>
    <scope>NUCLEOTIDE SEQUENCE</scope>
    <source>
        <strain evidence="9">CCM 7086</strain>
    </source>
</reference>
<keyword evidence="3" id="KW-0597">Phosphoprotein</keyword>
<dbReference type="InterPro" id="IPR005467">
    <property type="entry name" value="His_kinase_dom"/>
</dbReference>
<dbReference type="InterPro" id="IPR011623">
    <property type="entry name" value="7TMR_DISM_rcpt_extracell_dom1"/>
</dbReference>
<dbReference type="RefSeq" id="WP_188395414.1">
    <property type="nucleotide sequence ID" value="NZ_BMCG01000002.1"/>
</dbReference>
<sequence length="647" mass="73649">MAQTPVSLDAPKVALQGHLDSWVDSDRTSTIAQVADPAMANRFVPVARGLERGQVGAAVWIRFTVVNRQPADKEWWLEVHPAFLRHIVLYAPDGRGGYAAREDGTSIPFAQREIGYRNPLFKLEIPDGELRTYYMRIDSGVWRTVKLTLWQPTAFLSAVGKEQLLFGLYIGIYMLLTLASLWFERVMRDRVYLCFALYVSGCIFTTLTTTGLWQQYVMPAHPQWFPALFMLSMAFMFGSCIQFFFHFVNMPRSRPRFTRIYLNSVWTFCALAFMFSLTPYGRYAVHLVQLGMVLVIIPASVIVLWRPALRSANEIRLTFIVGGVFLTGSFFYVSLVNYQFLPSTWFSQNAMYISSMTFFLIVFYAVSRRYYAMRLDKELAQHKMLRISHRSEQELEKLVDVRTRELIKAKQSVESALSHAQTVQREQRQFIATVSHELRTPLAVIDATAQNLEREAAAASSKGRARVQKIRQATRRLSLLFDDYLNDERFEQFSHGISPQKIPILPLFEDAVDAAQALSDHHVPHIEVDPGLLLHADPNGLRLILRTLVDNAVKYSPPGSNIVLSARETLGGWHIDIADDGPAIREDERERIFERYYRGRARANRVGTGLGLTLARQFVQQHGGELTLICPPGGGNIFRIFLPVAQV</sequence>
<protein>
    <recommendedName>
        <fullName evidence="2">histidine kinase</fullName>
        <ecNumber evidence="2">2.7.13.3</ecNumber>
    </recommendedName>
</protein>
<dbReference type="PANTHER" id="PTHR45453">
    <property type="entry name" value="PHOSPHATE REGULON SENSOR PROTEIN PHOR"/>
    <property type="match status" value="1"/>
</dbReference>
<keyword evidence="6" id="KW-0902">Two-component regulatory system</keyword>
<feature type="transmembrane region" description="Helical" evidence="7">
    <location>
        <begin position="164"/>
        <end position="183"/>
    </location>
</feature>
<proteinExistence type="predicted"/>
<keyword evidence="7" id="KW-0472">Membrane</keyword>
<dbReference type="GO" id="GO:0004721">
    <property type="term" value="F:phosphoprotein phosphatase activity"/>
    <property type="evidence" value="ECO:0007669"/>
    <property type="project" value="TreeGrafter"/>
</dbReference>
<dbReference type="InterPro" id="IPR004358">
    <property type="entry name" value="Sig_transdc_His_kin-like_C"/>
</dbReference>
<dbReference type="CDD" id="cd00075">
    <property type="entry name" value="HATPase"/>
    <property type="match status" value="1"/>
</dbReference>
<dbReference type="InterPro" id="IPR003661">
    <property type="entry name" value="HisK_dim/P_dom"/>
</dbReference>
<dbReference type="InterPro" id="IPR036890">
    <property type="entry name" value="HATPase_C_sf"/>
</dbReference>
<feature type="transmembrane region" description="Helical" evidence="7">
    <location>
        <begin position="350"/>
        <end position="367"/>
    </location>
</feature>
<accession>A0A8J2UM65</accession>
<dbReference type="GO" id="GO:0005886">
    <property type="term" value="C:plasma membrane"/>
    <property type="evidence" value="ECO:0007669"/>
    <property type="project" value="TreeGrafter"/>
</dbReference>
<evidence type="ECO:0000256" key="5">
    <source>
        <dbReference type="ARBA" id="ARBA00022777"/>
    </source>
</evidence>
<dbReference type="CDD" id="cd00082">
    <property type="entry name" value="HisKA"/>
    <property type="match status" value="1"/>
</dbReference>
<evidence type="ECO:0000313" key="9">
    <source>
        <dbReference type="EMBL" id="GGC05652.1"/>
    </source>
</evidence>
<dbReference type="SUPFAM" id="SSF47384">
    <property type="entry name" value="Homodimeric domain of signal transducing histidine kinase"/>
    <property type="match status" value="1"/>
</dbReference>
<dbReference type="PRINTS" id="PR00344">
    <property type="entry name" value="BCTRLSENSOR"/>
</dbReference>
<dbReference type="InterPro" id="IPR003594">
    <property type="entry name" value="HATPase_dom"/>
</dbReference>
<dbReference type="GO" id="GO:0000155">
    <property type="term" value="F:phosphorelay sensor kinase activity"/>
    <property type="evidence" value="ECO:0007669"/>
    <property type="project" value="InterPro"/>
</dbReference>
<evidence type="ECO:0000256" key="6">
    <source>
        <dbReference type="ARBA" id="ARBA00023012"/>
    </source>
</evidence>
<dbReference type="Proteomes" id="UP000620266">
    <property type="component" value="Unassembled WGS sequence"/>
</dbReference>
<dbReference type="InterPro" id="IPR011622">
    <property type="entry name" value="7TMR_DISM_rcpt_extracell_dom2"/>
</dbReference>
<feature type="transmembrane region" description="Helical" evidence="7">
    <location>
        <begin position="283"/>
        <end position="305"/>
    </location>
</feature>
<evidence type="ECO:0000256" key="3">
    <source>
        <dbReference type="ARBA" id="ARBA00022553"/>
    </source>
</evidence>
<dbReference type="Gene3D" id="2.60.40.2380">
    <property type="match status" value="1"/>
</dbReference>
<name>A0A8J2UM65_9BURK</name>
<keyword evidence="5 9" id="KW-0418">Kinase</keyword>
<evidence type="ECO:0000259" key="8">
    <source>
        <dbReference type="PROSITE" id="PS50109"/>
    </source>
</evidence>
<comment type="catalytic activity">
    <reaction evidence="1">
        <text>ATP + protein L-histidine = ADP + protein N-phospho-L-histidine.</text>
        <dbReference type="EC" id="2.7.13.3"/>
    </reaction>
</comment>
<feature type="transmembrane region" description="Helical" evidence="7">
    <location>
        <begin position="225"/>
        <end position="248"/>
    </location>
</feature>
<keyword evidence="10" id="KW-1185">Reference proteome</keyword>
<organism evidence="9 10">
    <name type="scientific">Oxalicibacterium flavum</name>
    <dbReference type="NCBI Taxonomy" id="179467"/>
    <lineage>
        <taxon>Bacteria</taxon>
        <taxon>Pseudomonadati</taxon>
        <taxon>Pseudomonadota</taxon>
        <taxon>Betaproteobacteria</taxon>
        <taxon>Burkholderiales</taxon>
        <taxon>Oxalobacteraceae</taxon>
        <taxon>Oxalicibacterium</taxon>
    </lineage>
</organism>
<dbReference type="EC" id="2.7.13.3" evidence="2"/>
<keyword evidence="7" id="KW-1133">Transmembrane helix</keyword>
<dbReference type="Pfam" id="PF07696">
    <property type="entry name" value="7TMR-DISMED2"/>
    <property type="match status" value="1"/>
</dbReference>
<evidence type="ECO:0000256" key="7">
    <source>
        <dbReference type="SAM" id="Phobius"/>
    </source>
</evidence>
<dbReference type="GO" id="GO:0016036">
    <property type="term" value="P:cellular response to phosphate starvation"/>
    <property type="evidence" value="ECO:0007669"/>
    <property type="project" value="TreeGrafter"/>
</dbReference>
<dbReference type="Gene3D" id="1.10.287.130">
    <property type="match status" value="1"/>
</dbReference>
<evidence type="ECO:0000256" key="4">
    <source>
        <dbReference type="ARBA" id="ARBA00022679"/>
    </source>
</evidence>
<dbReference type="SMART" id="SM00388">
    <property type="entry name" value="HisKA"/>
    <property type="match status" value="1"/>
</dbReference>
<dbReference type="InterPro" id="IPR036097">
    <property type="entry name" value="HisK_dim/P_sf"/>
</dbReference>
<feature type="domain" description="Histidine kinase" evidence="8">
    <location>
        <begin position="433"/>
        <end position="646"/>
    </location>
</feature>
<comment type="caution">
    <text evidence="9">The sequence shown here is derived from an EMBL/GenBank/DDBJ whole genome shotgun (WGS) entry which is preliminary data.</text>
</comment>
<feature type="transmembrane region" description="Helical" evidence="7">
    <location>
        <begin position="260"/>
        <end position="277"/>
    </location>
</feature>
<keyword evidence="4" id="KW-0808">Transferase</keyword>
<dbReference type="PANTHER" id="PTHR45453:SF1">
    <property type="entry name" value="PHOSPHATE REGULON SENSOR PROTEIN PHOR"/>
    <property type="match status" value="1"/>
</dbReference>
<keyword evidence="7" id="KW-0812">Transmembrane</keyword>
<dbReference type="EMBL" id="BMCG01000002">
    <property type="protein sequence ID" value="GGC05652.1"/>
    <property type="molecule type" value="Genomic_DNA"/>
</dbReference>
<dbReference type="AlphaFoldDB" id="A0A8J2UM65"/>